<evidence type="ECO:0000256" key="6">
    <source>
        <dbReference type="ARBA" id="ARBA00023242"/>
    </source>
</evidence>
<dbReference type="PANTHER" id="PTHR47540">
    <property type="entry name" value="THIAMINE REPRESSIBLE GENES REGULATORY PROTEIN THI5"/>
    <property type="match status" value="1"/>
</dbReference>
<dbReference type="GO" id="GO:0043565">
    <property type="term" value="F:sequence-specific DNA binding"/>
    <property type="evidence" value="ECO:0007669"/>
    <property type="project" value="TreeGrafter"/>
</dbReference>
<dbReference type="GO" id="GO:0005634">
    <property type="term" value="C:nucleus"/>
    <property type="evidence" value="ECO:0007669"/>
    <property type="project" value="UniProtKB-SubCell"/>
</dbReference>
<gene>
    <name evidence="10" type="primary">GIN1_10</name>
    <name evidence="10" type="ORF">LTR25_011197</name>
</gene>
<keyword evidence="11" id="KW-1185">Reference proteome</keyword>
<dbReference type="Proteomes" id="UP001345827">
    <property type="component" value="Unassembled WGS sequence"/>
</dbReference>
<dbReference type="EMBL" id="JAXLQG010000067">
    <property type="protein sequence ID" value="KAK5527442.1"/>
    <property type="molecule type" value="Genomic_DNA"/>
</dbReference>
<feature type="domain" description="Xylanolytic transcriptional activator regulatory" evidence="9">
    <location>
        <begin position="252"/>
        <end position="325"/>
    </location>
</feature>
<keyword evidence="8" id="KW-0472">Membrane</keyword>
<keyword evidence="5" id="KW-0804">Transcription</keyword>
<keyword evidence="8" id="KW-0812">Transmembrane</keyword>
<dbReference type="GO" id="GO:0006351">
    <property type="term" value="P:DNA-templated transcription"/>
    <property type="evidence" value="ECO:0007669"/>
    <property type="project" value="InterPro"/>
</dbReference>
<evidence type="ECO:0000256" key="2">
    <source>
        <dbReference type="ARBA" id="ARBA00022833"/>
    </source>
</evidence>
<keyword evidence="8" id="KW-1133">Transmembrane helix</keyword>
<dbReference type="SMART" id="SM00906">
    <property type="entry name" value="Fungal_trans"/>
    <property type="match status" value="1"/>
</dbReference>
<dbReference type="AlphaFoldDB" id="A0AAV9PPX7"/>
<dbReference type="InterPro" id="IPR051711">
    <property type="entry name" value="Stress_Response_Reg"/>
</dbReference>
<keyword evidence="6" id="KW-0539">Nucleus</keyword>
<evidence type="ECO:0000259" key="9">
    <source>
        <dbReference type="SMART" id="SM00906"/>
    </source>
</evidence>
<proteinExistence type="predicted"/>
<evidence type="ECO:0000313" key="10">
    <source>
        <dbReference type="EMBL" id="KAK5527442.1"/>
    </source>
</evidence>
<feature type="compositionally biased region" description="Polar residues" evidence="7">
    <location>
        <begin position="319"/>
        <end position="336"/>
    </location>
</feature>
<dbReference type="CDD" id="cd12148">
    <property type="entry name" value="fungal_TF_MHR"/>
    <property type="match status" value="1"/>
</dbReference>
<organism evidence="10 11">
    <name type="scientific">Vermiconidia calcicola</name>
    <dbReference type="NCBI Taxonomy" id="1690605"/>
    <lineage>
        <taxon>Eukaryota</taxon>
        <taxon>Fungi</taxon>
        <taxon>Dikarya</taxon>
        <taxon>Ascomycota</taxon>
        <taxon>Pezizomycotina</taxon>
        <taxon>Dothideomycetes</taxon>
        <taxon>Dothideomycetidae</taxon>
        <taxon>Mycosphaerellales</taxon>
        <taxon>Extremaceae</taxon>
        <taxon>Vermiconidia</taxon>
    </lineage>
</organism>
<dbReference type="GO" id="GO:0008270">
    <property type="term" value="F:zinc ion binding"/>
    <property type="evidence" value="ECO:0007669"/>
    <property type="project" value="InterPro"/>
</dbReference>
<keyword evidence="4" id="KW-0238">DNA-binding</keyword>
<dbReference type="InterPro" id="IPR007219">
    <property type="entry name" value="XnlR_reg_dom"/>
</dbReference>
<comment type="caution">
    <text evidence="10">The sequence shown here is derived from an EMBL/GenBank/DDBJ whole genome shotgun (WGS) entry which is preliminary data.</text>
</comment>
<comment type="subcellular location">
    <subcellularLocation>
        <location evidence="1">Nucleus</location>
    </subcellularLocation>
</comment>
<evidence type="ECO:0000256" key="1">
    <source>
        <dbReference type="ARBA" id="ARBA00004123"/>
    </source>
</evidence>
<dbReference type="Pfam" id="PF04082">
    <property type="entry name" value="Fungal_trans"/>
    <property type="match status" value="1"/>
</dbReference>
<accession>A0AAV9PPX7</accession>
<feature type="region of interest" description="Disordered" evidence="7">
    <location>
        <begin position="316"/>
        <end position="337"/>
    </location>
</feature>
<evidence type="ECO:0000256" key="8">
    <source>
        <dbReference type="SAM" id="Phobius"/>
    </source>
</evidence>
<evidence type="ECO:0000256" key="4">
    <source>
        <dbReference type="ARBA" id="ARBA00023125"/>
    </source>
</evidence>
<evidence type="ECO:0000256" key="5">
    <source>
        <dbReference type="ARBA" id="ARBA00023163"/>
    </source>
</evidence>
<protein>
    <submittedName>
        <fullName evidence="10">Gypsy retrotransposon integrase-like protein 1</fullName>
    </submittedName>
</protein>
<feature type="region of interest" description="Disordered" evidence="7">
    <location>
        <begin position="15"/>
        <end position="50"/>
    </location>
</feature>
<feature type="transmembrane region" description="Helical" evidence="8">
    <location>
        <begin position="180"/>
        <end position="199"/>
    </location>
</feature>
<sequence length="664" mass="74463">MADYVRALETKNKRLTEQVSDYMPAGKEVADQSRPRRPSPSSSGEMEIQEDASADGCLETMIDGTGQLRQDRRGSYSYHGHYAGLTLLERVHACCRQFVPALTKDTTSEITQIFDQSVPWCRQYLPTRPKLPEKVLARNLVTVALNDACCLMTFVNKVTFDRMFERIYSIDRDHYQEADLRFLGLFYAALAVGSLFIFGQQDRSEANTSAHHAYFQMAHAMIDPTQCRDLATIQAIILLIMYLQASGRLSHCFSYLALAAGSATQMGIHRKHTPASFDSAHLETRKRVYWTLSTMDVYLSNILGLPRTMPESVCDQDLPGQSPTEYATQAQHNSIKPPSPPLLSLANHHIGLVRIMSKVVDFLCPTSVEASEQNRYRRVEASKLSQIEAELAQWYRALPPMSEEIGSNGYDQICIHLRLRLAYAHVQLVLYRPFLHHIMGNKPKSKAAMRSYACASSCITAAMQVIWIVRQLHQRGYAVAPYWLALFMTLFSALTLVVFALSNEGGATVDEAWEAINSAVWLFTELSSTSFIAEKCAAVLKEFTTKQTTSPTHTACEDDLSIYDNGCKPPSIFSTSKTYNLRESQSSDTWRIISSWTDQLSDIATTCFSPSADLLDMLDVEDRTAGMPRLPTNDTISDDSPWLDESLEISTEASLAMQNDVRAF</sequence>
<keyword evidence="3" id="KW-0805">Transcription regulation</keyword>
<feature type="transmembrane region" description="Helical" evidence="8">
    <location>
        <begin position="452"/>
        <end position="470"/>
    </location>
</feature>
<feature type="transmembrane region" description="Helical" evidence="8">
    <location>
        <begin position="482"/>
        <end position="501"/>
    </location>
</feature>
<evidence type="ECO:0000256" key="3">
    <source>
        <dbReference type="ARBA" id="ARBA00023015"/>
    </source>
</evidence>
<name>A0AAV9PPX7_9PEZI</name>
<dbReference type="PANTHER" id="PTHR47540:SF1">
    <property type="entry name" value="ACTIVATOR OF STRESS GENES 1-RELATED"/>
    <property type="match status" value="1"/>
</dbReference>
<reference evidence="10 11" key="1">
    <citation type="submission" date="2023-06" db="EMBL/GenBank/DDBJ databases">
        <title>Black Yeasts Isolated from many extreme environments.</title>
        <authorList>
            <person name="Coleine C."/>
            <person name="Stajich J.E."/>
            <person name="Selbmann L."/>
        </authorList>
    </citation>
    <scope>NUCLEOTIDE SEQUENCE [LARGE SCALE GENOMIC DNA]</scope>
    <source>
        <strain evidence="10 11">CCFEE 5887</strain>
    </source>
</reference>
<keyword evidence="2" id="KW-0862">Zinc</keyword>
<dbReference type="GO" id="GO:0045944">
    <property type="term" value="P:positive regulation of transcription by RNA polymerase II"/>
    <property type="evidence" value="ECO:0007669"/>
    <property type="project" value="TreeGrafter"/>
</dbReference>
<evidence type="ECO:0000313" key="11">
    <source>
        <dbReference type="Proteomes" id="UP001345827"/>
    </source>
</evidence>
<evidence type="ECO:0000256" key="7">
    <source>
        <dbReference type="SAM" id="MobiDB-lite"/>
    </source>
</evidence>